<name>A0A6F8PX17_9GAMM</name>
<comment type="similarity">
    <text evidence="4">Belongs to the methyl-accepting chemotaxis (MCP) protein family.</text>
</comment>
<evidence type="ECO:0000259" key="9">
    <source>
        <dbReference type="PROSITE" id="PS50192"/>
    </source>
</evidence>
<dbReference type="KEGG" id="tse:THMIRHAS_19110"/>
<dbReference type="Gene3D" id="6.10.340.10">
    <property type="match status" value="1"/>
</dbReference>
<evidence type="ECO:0000313" key="11">
    <source>
        <dbReference type="EMBL" id="BBP46538.1"/>
    </source>
</evidence>
<dbReference type="GO" id="GO:0005886">
    <property type="term" value="C:plasma membrane"/>
    <property type="evidence" value="ECO:0007669"/>
    <property type="project" value="TreeGrafter"/>
</dbReference>
<evidence type="ECO:0000256" key="4">
    <source>
        <dbReference type="ARBA" id="ARBA00029447"/>
    </source>
</evidence>
<feature type="region of interest" description="Disordered" evidence="6">
    <location>
        <begin position="476"/>
        <end position="506"/>
    </location>
</feature>
<dbReference type="InterPro" id="IPR000727">
    <property type="entry name" value="T_SNARE_dom"/>
</dbReference>
<dbReference type="AlphaFoldDB" id="A0A6F8PX17"/>
<dbReference type="FunFam" id="1.10.287.950:FF:000001">
    <property type="entry name" value="Methyl-accepting chemotaxis sensory transducer"/>
    <property type="match status" value="1"/>
</dbReference>
<keyword evidence="2" id="KW-0488">Methylation</keyword>
<sequence length="833" mass="91667">MSIKLKMAAAIVAALVLLLISNLATQYLIAQTNEVISQVVYQNEHKVGLIHKLKSTADEREVLLLDMVLLEEQQDDYTEKMALLRSGLESTAKTIFTIFEAVNQIKLSTEEQAIYERLRANVASANLAFANFNVAITEGFRDEAIAILHNEFRPKYKDFASIVNQFLQYETEQSAVAVNQLKQSQQRSSQFMWIGLLVSVVLFSLVGGLVARSLIRPIHAMQKVLLLVAREGDLSQRVEVSGKDELSVMAEAINTLLNSIQLSTNSVTYVLQDLAGGKFDTQINVTLKGDFAVMSKQVNLGVRQMQSVVTLLQESAHNFRQGVLRTPKHANLSLSGAFLTVVEDLEASAQNMQQTVLSISETITRLAHGDFSTRNKALILGDFVPLQLSLNAALGDLEDFVNEVSLVQARISDGDLTKLVTGKYPGKMGILKDSLNSSVRNTASMVAKVDAVTQSVVNEISELVRGNADIAERVSDQSQALETTSSSMEQMTHAVRQNEQSSHQAKQITVEARNHLQEGLKSMALALTSTQEMAQANHKINEIISMIDSIAFQTNLLALNAAVEAARAGEHGRGFAVVAGEVRNLAGKSAQAAGEIKLLIENSVAISEKSGQYVSQTSEALQVINASIGQMAEMITDISRSGSEQTQGIEQVNQTISNMDALTQSNASIVKQIAQQSKHVLGNANALQHQVERFKIDAQIKNRMLQIANSVEGNQFEKMIEAHLAWKAKIRSFVDGKDIGVSYQTATNHQACVLGKWYYGEGQAFMHLPSMKQLGEEHLQMHQGIKQVMDAKSVDDMRSVEQGLMKVDEQSEKVVELLYQMIDQLTKDKRVRR</sequence>
<evidence type="ECO:0000259" key="8">
    <source>
        <dbReference type="PROSITE" id="PS50111"/>
    </source>
</evidence>
<feature type="transmembrane region" description="Helical" evidence="7">
    <location>
        <begin position="191"/>
        <end position="215"/>
    </location>
</feature>
<dbReference type="Gene3D" id="1.10.287.950">
    <property type="entry name" value="Methyl-accepting chemotaxis protein"/>
    <property type="match status" value="1"/>
</dbReference>
<keyword evidence="12" id="KW-1185">Reference proteome</keyword>
<evidence type="ECO:0000256" key="2">
    <source>
        <dbReference type="ARBA" id="ARBA00022481"/>
    </source>
</evidence>
<protein>
    <submittedName>
        <fullName evidence="11">Chemotaxis protein</fullName>
    </submittedName>
</protein>
<dbReference type="PROSITE" id="PS50885">
    <property type="entry name" value="HAMP"/>
    <property type="match status" value="1"/>
</dbReference>
<dbReference type="RefSeq" id="WP_173273255.1">
    <property type="nucleotide sequence ID" value="NZ_AP021889.1"/>
</dbReference>
<feature type="domain" description="T-SNARE coiled-coil homology" evidence="9">
    <location>
        <begin position="611"/>
        <end position="673"/>
    </location>
</feature>
<evidence type="ECO:0000256" key="7">
    <source>
        <dbReference type="SAM" id="Phobius"/>
    </source>
</evidence>
<keyword evidence="7" id="KW-0812">Transmembrane</keyword>
<dbReference type="Pfam" id="PF00015">
    <property type="entry name" value="MCPsignal"/>
    <property type="match status" value="1"/>
</dbReference>
<evidence type="ECO:0000313" key="12">
    <source>
        <dbReference type="Proteomes" id="UP000501726"/>
    </source>
</evidence>
<dbReference type="PROSITE" id="PS50192">
    <property type="entry name" value="T_SNARE"/>
    <property type="match status" value="1"/>
</dbReference>
<dbReference type="InterPro" id="IPR025991">
    <property type="entry name" value="Chemoreceptor_zinc-bind_dom"/>
</dbReference>
<dbReference type="InterPro" id="IPR051310">
    <property type="entry name" value="MCP_chemotaxis"/>
</dbReference>
<dbReference type="SMART" id="SM00304">
    <property type="entry name" value="HAMP"/>
    <property type="match status" value="2"/>
</dbReference>
<dbReference type="SMART" id="SM00283">
    <property type="entry name" value="MA"/>
    <property type="match status" value="1"/>
</dbReference>
<dbReference type="Gene3D" id="1.20.120.30">
    <property type="entry name" value="Aspartate receptor, ligand-binding domain"/>
    <property type="match status" value="1"/>
</dbReference>
<dbReference type="GO" id="GO:0007165">
    <property type="term" value="P:signal transduction"/>
    <property type="evidence" value="ECO:0007669"/>
    <property type="project" value="UniProtKB-KW"/>
</dbReference>
<dbReference type="GO" id="GO:0004888">
    <property type="term" value="F:transmembrane signaling receptor activity"/>
    <property type="evidence" value="ECO:0007669"/>
    <property type="project" value="TreeGrafter"/>
</dbReference>
<dbReference type="InterPro" id="IPR004089">
    <property type="entry name" value="MCPsignal_dom"/>
</dbReference>
<evidence type="ECO:0000256" key="5">
    <source>
        <dbReference type="PROSITE-ProRule" id="PRU00284"/>
    </source>
</evidence>
<keyword evidence="7" id="KW-0472">Membrane</keyword>
<reference evidence="12" key="1">
    <citation type="submission" date="2019-11" db="EMBL/GenBank/DDBJ databases">
        <title>Isolation and characterization of two novel species in the genus Thiomicrorhabdus.</title>
        <authorList>
            <person name="Mochizuki J."/>
            <person name="Kojima H."/>
            <person name="Fukui M."/>
        </authorList>
    </citation>
    <scope>NUCLEOTIDE SEQUENCE [LARGE SCALE GENOMIC DNA]</scope>
    <source>
        <strain evidence="12">aks77</strain>
    </source>
</reference>
<comment type="subcellular location">
    <subcellularLocation>
        <location evidence="1">Membrane</location>
    </subcellularLocation>
</comment>
<dbReference type="SUPFAM" id="SSF58104">
    <property type="entry name" value="Methyl-accepting chemotaxis protein (MCP) signaling domain"/>
    <property type="match status" value="1"/>
</dbReference>
<evidence type="ECO:0000256" key="1">
    <source>
        <dbReference type="ARBA" id="ARBA00004370"/>
    </source>
</evidence>
<dbReference type="InterPro" id="IPR003660">
    <property type="entry name" value="HAMP_dom"/>
</dbReference>
<dbReference type="Pfam" id="PF00672">
    <property type="entry name" value="HAMP"/>
    <property type="match status" value="1"/>
</dbReference>
<keyword evidence="7" id="KW-1133">Transmembrane helix</keyword>
<dbReference type="SUPFAM" id="SSF158472">
    <property type="entry name" value="HAMP domain-like"/>
    <property type="match status" value="1"/>
</dbReference>
<dbReference type="CDD" id="cd06225">
    <property type="entry name" value="HAMP"/>
    <property type="match status" value="1"/>
</dbReference>
<organism evidence="11 12">
    <name type="scientific">Thiosulfatimonas sediminis</name>
    <dbReference type="NCBI Taxonomy" id="2675054"/>
    <lineage>
        <taxon>Bacteria</taxon>
        <taxon>Pseudomonadati</taxon>
        <taxon>Pseudomonadota</taxon>
        <taxon>Gammaproteobacteria</taxon>
        <taxon>Thiotrichales</taxon>
        <taxon>Piscirickettsiaceae</taxon>
        <taxon>Thiosulfatimonas</taxon>
    </lineage>
</organism>
<feature type="domain" description="Methyl-accepting transducer" evidence="8">
    <location>
        <begin position="452"/>
        <end position="681"/>
    </location>
</feature>
<evidence type="ECO:0000259" key="10">
    <source>
        <dbReference type="PROSITE" id="PS50885"/>
    </source>
</evidence>
<dbReference type="PROSITE" id="PS50111">
    <property type="entry name" value="CHEMOTAXIS_TRANSDUC_2"/>
    <property type="match status" value="1"/>
</dbReference>
<feature type="domain" description="HAMP" evidence="10">
    <location>
        <begin position="212"/>
        <end position="265"/>
    </location>
</feature>
<dbReference type="PANTHER" id="PTHR43531">
    <property type="entry name" value="PROTEIN ICFG"/>
    <property type="match status" value="1"/>
</dbReference>
<proteinExistence type="inferred from homology"/>
<accession>A0A6F8PX17</accession>
<evidence type="ECO:0000256" key="6">
    <source>
        <dbReference type="SAM" id="MobiDB-lite"/>
    </source>
</evidence>
<keyword evidence="3 5" id="KW-0807">Transducer</keyword>
<dbReference type="Proteomes" id="UP000501726">
    <property type="component" value="Chromosome"/>
</dbReference>
<evidence type="ECO:0000256" key="3">
    <source>
        <dbReference type="ARBA" id="ARBA00023224"/>
    </source>
</evidence>
<dbReference type="Pfam" id="PF13682">
    <property type="entry name" value="CZB"/>
    <property type="match status" value="1"/>
</dbReference>
<gene>
    <name evidence="11" type="primary">tsr_2</name>
    <name evidence="11" type="ORF">THMIRHAS_19110</name>
</gene>
<dbReference type="EMBL" id="AP021889">
    <property type="protein sequence ID" value="BBP46538.1"/>
    <property type="molecule type" value="Genomic_DNA"/>
</dbReference>
<dbReference type="PANTHER" id="PTHR43531:SF14">
    <property type="entry name" value="METHYL-ACCEPTING CHEMOTAXIS PROTEIN I-RELATED"/>
    <property type="match status" value="1"/>
</dbReference>
<dbReference type="GO" id="GO:0006935">
    <property type="term" value="P:chemotaxis"/>
    <property type="evidence" value="ECO:0007669"/>
    <property type="project" value="TreeGrafter"/>
</dbReference>